<dbReference type="GO" id="GO:0000166">
    <property type="term" value="F:nucleotide binding"/>
    <property type="evidence" value="ECO:0007669"/>
    <property type="project" value="UniProtKB-KW"/>
</dbReference>
<keyword evidence="4" id="KW-0547">Nucleotide-binding</keyword>
<keyword evidence="5" id="KW-0378">Hydrolase</keyword>
<dbReference type="PANTHER" id="PTHR34139:SF1">
    <property type="entry name" value="RNASE MJ1380-RELATED"/>
    <property type="match status" value="1"/>
</dbReference>
<evidence type="ECO:0000256" key="2">
    <source>
        <dbReference type="ARBA" id="ARBA00022649"/>
    </source>
</evidence>
<dbReference type="Proteomes" id="UP000680656">
    <property type="component" value="Chromosome"/>
</dbReference>
<evidence type="ECO:0000256" key="1">
    <source>
        <dbReference type="ARBA" id="ARBA00022553"/>
    </source>
</evidence>
<name>A0A8E7EHU9_9EURY</name>
<keyword evidence="2" id="KW-1277">Toxin-antitoxin system</keyword>
<dbReference type="InterPro" id="IPR051813">
    <property type="entry name" value="HepT_RNase_toxin"/>
</dbReference>
<keyword evidence="7" id="KW-1185">Reference proteome</keyword>
<accession>A0A8E7EHU9</accession>
<dbReference type="InterPro" id="IPR008201">
    <property type="entry name" value="HepT-like"/>
</dbReference>
<reference evidence="6 7" key="1">
    <citation type="submission" date="2021-05" db="EMBL/GenBank/DDBJ databases">
        <title>A novel Methanospirillum isolate from a pyrite-forming mixed culture.</title>
        <authorList>
            <person name="Bunk B."/>
            <person name="Sproer C."/>
            <person name="Spring S."/>
            <person name="Pester M."/>
        </authorList>
    </citation>
    <scope>NUCLEOTIDE SEQUENCE [LARGE SCALE GENOMIC DNA]</scope>
    <source>
        <strain evidence="6 7">J.3.6.1-F.2.7.3</strain>
    </source>
</reference>
<organism evidence="6 7">
    <name type="scientific">Methanospirillum purgamenti</name>
    <dbReference type="NCBI Taxonomy" id="2834276"/>
    <lineage>
        <taxon>Archaea</taxon>
        <taxon>Methanobacteriati</taxon>
        <taxon>Methanobacteriota</taxon>
        <taxon>Stenosarchaea group</taxon>
        <taxon>Methanomicrobia</taxon>
        <taxon>Methanomicrobiales</taxon>
        <taxon>Methanospirillaceae</taxon>
        <taxon>Methanospirillum</taxon>
    </lineage>
</organism>
<dbReference type="GO" id="GO:0016787">
    <property type="term" value="F:hydrolase activity"/>
    <property type="evidence" value="ECO:0007669"/>
    <property type="project" value="UniProtKB-KW"/>
</dbReference>
<evidence type="ECO:0000256" key="4">
    <source>
        <dbReference type="ARBA" id="ARBA00022741"/>
    </source>
</evidence>
<gene>
    <name evidence="6" type="ORF">KHC33_02280</name>
</gene>
<dbReference type="AlphaFoldDB" id="A0A8E7EHU9"/>
<keyword evidence="3" id="KW-0540">Nuclease</keyword>
<evidence type="ECO:0000256" key="5">
    <source>
        <dbReference type="ARBA" id="ARBA00022801"/>
    </source>
</evidence>
<proteinExistence type="predicted"/>
<sequence>MRSWILYLHDINEAISLISEFIDDLTLEEFSHDKKTMSAVRDQIMIIGEAVNHLPNEILSEYPGIPWRDIVGMRNVLVHSYFRTDPELLFLVATERLVSLSPIIISMISKYSP</sequence>
<evidence type="ECO:0000256" key="3">
    <source>
        <dbReference type="ARBA" id="ARBA00022722"/>
    </source>
</evidence>
<dbReference type="GO" id="GO:0004540">
    <property type="term" value="F:RNA nuclease activity"/>
    <property type="evidence" value="ECO:0007669"/>
    <property type="project" value="InterPro"/>
</dbReference>
<dbReference type="PANTHER" id="PTHR34139">
    <property type="entry name" value="UPF0331 PROTEIN MJ0127"/>
    <property type="match status" value="1"/>
</dbReference>
<dbReference type="GeneID" id="65566711"/>
<dbReference type="KEGG" id="mrtj:KHC33_02280"/>
<dbReference type="GO" id="GO:0110001">
    <property type="term" value="C:toxin-antitoxin complex"/>
    <property type="evidence" value="ECO:0007669"/>
    <property type="project" value="InterPro"/>
</dbReference>
<keyword evidence="1" id="KW-0597">Phosphoprotein</keyword>
<protein>
    <submittedName>
        <fullName evidence="6">DUF86 domain-containing protein</fullName>
    </submittedName>
</protein>
<evidence type="ECO:0000313" key="7">
    <source>
        <dbReference type="Proteomes" id="UP000680656"/>
    </source>
</evidence>
<evidence type="ECO:0000313" key="6">
    <source>
        <dbReference type="EMBL" id="QVV89382.1"/>
    </source>
</evidence>
<dbReference type="Pfam" id="PF01934">
    <property type="entry name" value="HepT-like"/>
    <property type="match status" value="1"/>
</dbReference>
<dbReference type="RefSeq" id="WP_214420178.1">
    <property type="nucleotide sequence ID" value="NZ_CP075546.1"/>
</dbReference>
<dbReference type="EMBL" id="CP075546">
    <property type="protein sequence ID" value="QVV89382.1"/>
    <property type="molecule type" value="Genomic_DNA"/>
</dbReference>